<feature type="region of interest" description="Disordered" evidence="1">
    <location>
        <begin position="1"/>
        <end position="45"/>
    </location>
</feature>
<dbReference type="Proteomes" id="UP001432027">
    <property type="component" value="Unassembled WGS sequence"/>
</dbReference>
<reference evidence="2" key="1">
    <citation type="submission" date="2023-10" db="EMBL/GenBank/DDBJ databases">
        <title>Genome assembly of Pristionchus species.</title>
        <authorList>
            <person name="Yoshida K."/>
            <person name="Sommer R.J."/>
        </authorList>
    </citation>
    <scope>NUCLEOTIDE SEQUENCE</scope>
    <source>
        <strain evidence="2">RS0144</strain>
    </source>
</reference>
<evidence type="ECO:0000313" key="2">
    <source>
        <dbReference type="EMBL" id="GMS85903.1"/>
    </source>
</evidence>
<comment type="caution">
    <text evidence="2">The sequence shown here is derived from an EMBL/GenBank/DDBJ whole genome shotgun (WGS) entry which is preliminary data.</text>
</comment>
<proteinExistence type="predicted"/>
<name>A0AAV5SZ61_9BILA</name>
<organism evidence="2 3">
    <name type="scientific">Pristionchus entomophagus</name>
    <dbReference type="NCBI Taxonomy" id="358040"/>
    <lineage>
        <taxon>Eukaryota</taxon>
        <taxon>Metazoa</taxon>
        <taxon>Ecdysozoa</taxon>
        <taxon>Nematoda</taxon>
        <taxon>Chromadorea</taxon>
        <taxon>Rhabditida</taxon>
        <taxon>Rhabditina</taxon>
        <taxon>Diplogasteromorpha</taxon>
        <taxon>Diplogasteroidea</taxon>
        <taxon>Neodiplogasteridae</taxon>
        <taxon>Pristionchus</taxon>
    </lineage>
</organism>
<keyword evidence="3" id="KW-1185">Reference proteome</keyword>
<evidence type="ECO:0000256" key="1">
    <source>
        <dbReference type="SAM" id="MobiDB-lite"/>
    </source>
</evidence>
<feature type="compositionally biased region" description="Acidic residues" evidence="1">
    <location>
        <begin position="1"/>
        <end position="38"/>
    </location>
</feature>
<dbReference type="EMBL" id="BTSX01000002">
    <property type="protein sequence ID" value="GMS85903.1"/>
    <property type="molecule type" value="Genomic_DNA"/>
</dbReference>
<feature type="non-terminal residue" evidence="2">
    <location>
        <position position="1"/>
    </location>
</feature>
<sequence length="93" mass="11105">EEISDEDEVTSESDYCYEDEDDSDDSDKSEDSESSDFEDERRCLTPVQDNEEKVRMWLFGEKKRSEEEEMRKTIDGHFIFTSKRTPWSFDLVI</sequence>
<feature type="non-terminal residue" evidence="2">
    <location>
        <position position="93"/>
    </location>
</feature>
<protein>
    <submittedName>
        <fullName evidence="2">Uncharacterized protein</fullName>
    </submittedName>
</protein>
<gene>
    <name evidence="2" type="ORF">PENTCL1PPCAC_8078</name>
</gene>
<evidence type="ECO:0000313" key="3">
    <source>
        <dbReference type="Proteomes" id="UP001432027"/>
    </source>
</evidence>
<accession>A0AAV5SZ61</accession>
<dbReference type="AlphaFoldDB" id="A0AAV5SZ61"/>